<dbReference type="InterPro" id="IPR012313">
    <property type="entry name" value="Znf_FCS"/>
</dbReference>
<evidence type="ECO:0000256" key="5">
    <source>
        <dbReference type="ARBA" id="ARBA00022833"/>
    </source>
</evidence>
<dbReference type="GO" id="GO:0003677">
    <property type="term" value="F:DNA binding"/>
    <property type="evidence" value="ECO:0007669"/>
    <property type="project" value="UniProtKB-KW"/>
</dbReference>
<feature type="compositionally biased region" description="Low complexity" evidence="13">
    <location>
        <begin position="537"/>
        <end position="557"/>
    </location>
</feature>
<evidence type="ECO:0000313" key="16">
    <source>
        <dbReference type="Proteomes" id="UP001154114"/>
    </source>
</evidence>
<dbReference type="GO" id="GO:0005634">
    <property type="term" value="C:nucleus"/>
    <property type="evidence" value="ECO:0007669"/>
    <property type="project" value="UniProtKB-SubCell"/>
</dbReference>
<feature type="compositionally biased region" description="Basic and acidic residues" evidence="13">
    <location>
        <begin position="818"/>
        <end position="848"/>
    </location>
</feature>
<dbReference type="GO" id="GO:0008270">
    <property type="term" value="F:zinc ion binding"/>
    <property type="evidence" value="ECO:0007669"/>
    <property type="project" value="UniProtKB-KW"/>
</dbReference>
<dbReference type="SUPFAM" id="SSF63748">
    <property type="entry name" value="Tudor/PWWP/MBT"/>
    <property type="match status" value="4"/>
</dbReference>
<keyword evidence="2" id="KW-0479">Metal-binding</keyword>
<evidence type="ECO:0000256" key="8">
    <source>
        <dbReference type="ARBA" id="ARBA00023125"/>
    </source>
</evidence>
<keyword evidence="16" id="KW-1185">Reference proteome</keyword>
<feature type="region of interest" description="Disordered" evidence="13">
    <location>
        <begin position="628"/>
        <end position="848"/>
    </location>
</feature>
<reference evidence="15" key="1">
    <citation type="submission" date="2021-12" db="EMBL/GenBank/DDBJ databases">
        <authorList>
            <person name="King R."/>
        </authorList>
    </citation>
    <scope>NUCLEOTIDE SEQUENCE</scope>
</reference>
<feature type="domain" description="FCS-type" evidence="14">
    <location>
        <begin position="32"/>
        <end position="67"/>
    </location>
</feature>
<dbReference type="Pfam" id="PF02820">
    <property type="entry name" value="MBT"/>
    <property type="match status" value="3"/>
</dbReference>
<dbReference type="PANTHER" id="PTHR12247">
    <property type="entry name" value="POLYCOMB GROUP PROTEIN"/>
    <property type="match status" value="1"/>
</dbReference>
<evidence type="ECO:0000259" key="14">
    <source>
        <dbReference type="PROSITE" id="PS51024"/>
    </source>
</evidence>
<keyword evidence="5" id="KW-0862">Zinc</keyword>
<dbReference type="InterPro" id="IPR001660">
    <property type="entry name" value="SAM"/>
</dbReference>
<feature type="compositionally biased region" description="Basic residues" evidence="13">
    <location>
        <begin position="670"/>
        <end position="679"/>
    </location>
</feature>
<dbReference type="InterPro" id="IPR013761">
    <property type="entry name" value="SAM/pointed_sf"/>
</dbReference>
<dbReference type="Proteomes" id="UP001154114">
    <property type="component" value="Chromosome 11"/>
</dbReference>
<evidence type="ECO:0000256" key="11">
    <source>
        <dbReference type="PROSITE-ProRule" id="PRU00367"/>
    </source>
</evidence>
<dbReference type="InterPro" id="IPR050548">
    <property type="entry name" value="PcG_chromatin_remod_factors"/>
</dbReference>
<evidence type="ECO:0000256" key="2">
    <source>
        <dbReference type="ARBA" id="ARBA00022723"/>
    </source>
</evidence>
<keyword evidence="3" id="KW-0677">Repeat</keyword>
<protein>
    <recommendedName>
        <fullName evidence="14">FCS-type domain-containing protein</fullName>
    </recommendedName>
</protein>
<feature type="compositionally biased region" description="Basic residues" evidence="13">
    <location>
        <begin position="686"/>
        <end position="710"/>
    </location>
</feature>
<dbReference type="InterPro" id="IPR038603">
    <property type="entry name" value="Znf_FCS_sf"/>
</dbReference>
<evidence type="ECO:0000256" key="1">
    <source>
        <dbReference type="ARBA" id="ARBA00004123"/>
    </source>
</evidence>
<keyword evidence="8" id="KW-0238">DNA-binding</keyword>
<evidence type="ECO:0000256" key="4">
    <source>
        <dbReference type="ARBA" id="ARBA00022771"/>
    </source>
</evidence>
<dbReference type="PROSITE" id="PS51024">
    <property type="entry name" value="ZF_FCS"/>
    <property type="match status" value="1"/>
</dbReference>
<accession>A0A9P0BNT7</accession>
<dbReference type="InterPro" id="IPR004092">
    <property type="entry name" value="Mbt"/>
</dbReference>
<evidence type="ECO:0000256" key="10">
    <source>
        <dbReference type="ARBA" id="ARBA00023242"/>
    </source>
</evidence>
<gene>
    <name evidence="15" type="ORF">CINC_LOCUS1627</name>
</gene>
<dbReference type="GO" id="GO:0042393">
    <property type="term" value="F:histone binding"/>
    <property type="evidence" value="ECO:0007669"/>
    <property type="project" value="TreeGrafter"/>
</dbReference>
<sequence length="985" mass="109911">MAYYNAGNVLNSSNSNELTDDTNITDDLSIIPLEKDSFAICELCGRVGRRGQFYTRNNKFCSLRCHASNSRRRHCNWRFKLMEGAEHMAGLIPLEPLPQLQHWQATFNEYQAGPLKQSAALVANSYEWKDELFGCDFLAAPVSLFKHAPLHEMWDNTFEGMKVEVKNTDSENYSEKLSDYFWVATVLKVKGYMGLLRYEGFGSDDSKDFWVNLCCSEVHPVGWCATRGKPLIPPRSIEDKYTDWKKFLVKQLTGARTLPANFYSKLNDSLVSRFSIGSVMEVVDKNRISQVKVASVCEIVGKRLHVKYYDSSPEDNGFWCHEDSPLIHPVGWAFRIGHPLDAPQSYCQRVAAGRLVPNDTTPDMFYKYPSNEPPLFSEGMKLEAIDPLNLSAVCAATVMQILNEGYMMIRIDCYPADASGADWFCYHQRSPCIFPVGFALANNIPLVPPAGISMEEFSWEQYLSVCGGQAAERAQFALRGHVVSHGFVAGMRLECADLMDPRLVCVATVARVVADLLKQGRMDRDKEHCAGRRRRAGQAPPGHAAAAAPAAQATPASRAAAGPLQVTCCTAWRPLPAARRASNRPPAAPPPQARAVCCTAWRAAAAARRACPPAAPPPERAVTCCTAWRPLQPPPRPPRKHRPPAAPPPHAPPGNMLHRLEAAAAAARRAAARQPRRRQGNMLHRLCSRRAPRPPRKQPPRQPRRRRRHAPPGNMLHRLEGPLQPPPRPPRKQPPRQPRRRRRHAPPGNMLHRLEGPLQPPPRPPRKQPPRQPRAKWERTKVTPQPPNTTEDSSQNSDMGDTKSLSPPTSVSEMSADTEPRPDIDSEPAKMDVDAESKDSSEQPEERLTDVISDSLNLPTDISQDSSQNVAQLSPDIDIPEEDSDPDKVIPRLVNTSVPLDVLNSVDPENWTTADVAKFLTVNDCQPYCVNFTNITGPMMLQLSKDEIIELLEMKVGPSLKIFDLIQQLKCKIKQPQCRLLSSFK</sequence>
<evidence type="ECO:0000256" key="3">
    <source>
        <dbReference type="ARBA" id="ARBA00022737"/>
    </source>
</evidence>
<keyword evidence="7" id="KW-0805">Transcription regulation</keyword>
<dbReference type="Pfam" id="PF00536">
    <property type="entry name" value="SAM_1"/>
    <property type="match status" value="1"/>
</dbReference>
<dbReference type="Gene3D" id="2.30.30.140">
    <property type="match status" value="4"/>
</dbReference>
<dbReference type="Gene3D" id="3.30.60.160">
    <property type="match status" value="1"/>
</dbReference>
<evidence type="ECO:0000256" key="7">
    <source>
        <dbReference type="ARBA" id="ARBA00023015"/>
    </source>
</evidence>
<dbReference type="SMART" id="SM00561">
    <property type="entry name" value="MBT"/>
    <property type="match status" value="4"/>
</dbReference>
<evidence type="ECO:0000313" key="15">
    <source>
        <dbReference type="EMBL" id="CAH0581449.1"/>
    </source>
</evidence>
<dbReference type="SUPFAM" id="SSF47769">
    <property type="entry name" value="SAM/Pointed domain"/>
    <property type="match status" value="1"/>
</dbReference>
<feature type="repeat" description="MBT" evidence="12">
    <location>
        <begin position="457"/>
        <end position="555"/>
    </location>
</feature>
<feature type="compositionally biased region" description="Basic residues" evidence="13">
    <location>
        <begin position="729"/>
        <end position="745"/>
    </location>
</feature>
<feature type="repeat" description="MBT" evidence="12">
    <location>
        <begin position="344"/>
        <end position="449"/>
    </location>
</feature>
<keyword evidence="10" id="KW-0539">Nucleus</keyword>
<evidence type="ECO:0000256" key="6">
    <source>
        <dbReference type="ARBA" id="ARBA00022853"/>
    </source>
</evidence>
<proteinExistence type="predicted"/>
<organism evidence="15 16">
    <name type="scientific">Chrysodeixis includens</name>
    <name type="common">Soybean looper</name>
    <name type="synonym">Pseudoplusia includens</name>
    <dbReference type="NCBI Taxonomy" id="689277"/>
    <lineage>
        <taxon>Eukaryota</taxon>
        <taxon>Metazoa</taxon>
        <taxon>Ecdysozoa</taxon>
        <taxon>Arthropoda</taxon>
        <taxon>Hexapoda</taxon>
        <taxon>Insecta</taxon>
        <taxon>Pterygota</taxon>
        <taxon>Neoptera</taxon>
        <taxon>Endopterygota</taxon>
        <taxon>Lepidoptera</taxon>
        <taxon>Glossata</taxon>
        <taxon>Ditrysia</taxon>
        <taxon>Noctuoidea</taxon>
        <taxon>Noctuidae</taxon>
        <taxon>Plusiinae</taxon>
        <taxon>Chrysodeixis</taxon>
    </lineage>
</organism>
<evidence type="ECO:0000256" key="13">
    <source>
        <dbReference type="SAM" id="MobiDB-lite"/>
    </source>
</evidence>
<comment type="subcellular location">
    <subcellularLocation>
        <location evidence="1">Nucleus</location>
    </subcellularLocation>
</comment>
<feature type="region of interest" description="Disordered" evidence="13">
    <location>
        <begin position="524"/>
        <end position="557"/>
    </location>
</feature>
<evidence type="ECO:0000256" key="9">
    <source>
        <dbReference type="ARBA" id="ARBA00023163"/>
    </source>
</evidence>
<dbReference type="EMBL" id="LR824014">
    <property type="protein sequence ID" value="CAH0581449.1"/>
    <property type="molecule type" value="Genomic_DNA"/>
</dbReference>
<keyword evidence="6" id="KW-0156">Chromatin regulator</keyword>
<dbReference type="GO" id="GO:0006325">
    <property type="term" value="P:chromatin organization"/>
    <property type="evidence" value="ECO:0007669"/>
    <property type="project" value="UniProtKB-KW"/>
</dbReference>
<keyword evidence="4 11" id="KW-0863">Zinc-finger</keyword>
<dbReference type="GO" id="GO:0003682">
    <property type="term" value="F:chromatin binding"/>
    <property type="evidence" value="ECO:0007669"/>
    <property type="project" value="TreeGrafter"/>
</dbReference>
<dbReference type="AlphaFoldDB" id="A0A9P0BNT7"/>
<feature type="repeat" description="MBT" evidence="12">
    <location>
        <begin position="126"/>
        <end position="234"/>
    </location>
</feature>
<dbReference type="PROSITE" id="PS51079">
    <property type="entry name" value="MBT"/>
    <property type="match status" value="4"/>
</dbReference>
<name>A0A9P0BNT7_CHRIL</name>
<dbReference type="Gene3D" id="1.10.150.50">
    <property type="entry name" value="Transcription Factor, Ets-1"/>
    <property type="match status" value="1"/>
</dbReference>
<evidence type="ECO:0000256" key="12">
    <source>
        <dbReference type="PROSITE-ProRule" id="PRU00459"/>
    </source>
</evidence>
<dbReference type="PANTHER" id="PTHR12247:SF104">
    <property type="entry name" value="POLYCOMB PROTEIN SFMBT"/>
    <property type="match status" value="1"/>
</dbReference>
<feature type="repeat" description="MBT" evidence="12">
    <location>
        <begin position="242"/>
        <end position="343"/>
    </location>
</feature>
<dbReference type="GO" id="GO:0045892">
    <property type="term" value="P:negative regulation of DNA-templated transcription"/>
    <property type="evidence" value="ECO:0007669"/>
    <property type="project" value="TreeGrafter"/>
</dbReference>
<dbReference type="OrthoDB" id="5800688at2759"/>
<keyword evidence="9" id="KW-0804">Transcription</keyword>
<feature type="compositionally biased region" description="Polar residues" evidence="13">
    <location>
        <begin position="788"/>
        <end position="815"/>
    </location>
</feature>